<reference evidence="2 3" key="1">
    <citation type="submission" date="2018-06" db="EMBL/GenBank/DDBJ databases">
        <title>Genome analysis of cellulolytic fungus Trichoderma lentiforme CFAM-422.</title>
        <authorList>
            <person name="Steindorff A.S."/>
            <person name="Formighieri E.F."/>
            <person name="Midorikawa G.E.O."/>
            <person name="Tamietti M.S."/>
            <person name="Ramos E.Z."/>
            <person name="Silva A.S."/>
            <person name="Bon E.P.S."/>
            <person name="Mendes T.D."/>
            <person name="Damaso M.C.T."/>
            <person name="Favaro L.C.L."/>
        </authorList>
    </citation>
    <scope>NUCLEOTIDE SEQUENCE [LARGE SCALE GENOMIC DNA]</scope>
    <source>
        <strain evidence="2 3">CFAM-422</strain>
    </source>
</reference>
<proteinExistence type="predicted"/>
<feature type="chain" id="PRO_5040222032" description="Cyanovirin-N domain-containing protein" evidence="1">
    <location>
        <begin position="22"/>
        <end position="117"/>
    </location>
</feature>
<evidence type="ECO:0008006" key="4">
    <source>
        <dbReference type="Google" id="ProtNLM"/>
    </source>
</evidence>
<evidence type="ECO:0000256" key="1">
    <source>
        <dbReference type="SAM" id="SignalP"/>
    </source>
</evidence>
<evidence type="ECO:0000313" key="2">
    <source>
        <dbReference type="EMBL" id="KAF3073902.1"/>
    </source>
</evidence>
<dbReference type="EMBL" id="QLNT01000006">
    <property type="protein sequence ID" value="KAF3073902.1"/>
    <property type="molecule type" value="Genomic_DNA"/>
</dbReference>
<comment type="caution">
    <text evidence="2">The sequence shown here is derived from an EMBL/GenBank/DDBJ whole genome shotgun (WGS) entry which is preliminary data.</text>
</comment>
<accession>A0A9P4XL72</accession>
<dbReference type="Proteomes" id="UP000801864">
    <property type="component" value="Unassembled WGS sequence"/>
</dbReference>
<keyword evidence="1" id="KW-0732">Signal</keyword>
<keyword evidence="3" id="KW-1185">Reference proteome</keyword>
<protein>
    <recommendedName>
        <fullName evidence="4">Cyanovirin-N domain-containing protein</fullName>
    </recommendedName>
</protein>
<gene>
    <name evidence="2" type="ORF">CFAM422_004205</name>
</gene>
<feature type="signal peptide" evidence="1">
    <location>
        <begin position="1"/>
        <end position="21"/>
    </location>
</feature>
<name>A0A9P4XL72_9HYPO</name>
<dbReference type="AlphaFoldDB" id="A0A9P4XL72"/>
<evidence type="ECO:0000313" key="3">
    <source>
        <dbReference type="Proteomes" id="UP000801864"/>
    </source>
</evidence>
<sequence length="117" mass="12679">MHSTLITLFAAALWLVPGVQAFTDPCIYQSYKCGFNLINHYGYNLTELAAGAALTPSIPPLPDVLLLQVTFRCINISGGIVGNAYCFAGCIDMNGTLVNDQCVITDDTFNQDVMVLR</sequence>
<organism evidence="2 3">
    <name type="scientific">Trichoderma lentiforme</name>
    <dbReference type="NCBI Taxonomy" id="1567552"/>
    <lineage>
        <taxon>Eukaryota</taxon>
        <taxon>Fungi</taxon>
        <taxon>Dikarya</taxon>
        <taxon>Ascomycota</taxon>
        <taxon>Pezizomycotina</taxon>
        <taxon>Sordariomycetes</taxon>
        <taxon>Hypocreomycetidae</taxon>
        <taxon>Hypocreales</taxon>
        <taxon>Hypocreaceae</taxon>
        <taxon>Trichoderma</taxon>
    </lineage>
</organism>